<protein>
    <submittedName>
        <fullName evidence="3">Coiled-coil domain-containing protein 200 isoform X1</fullName>
    </submittedName>
</protein>
<evidence type="ECO:0000313" key="3">
    <source>
        <dbReference type="RefSeq" id="XP_053068504.1"/>
    </source>
</evidence>
<feature type="compositionally biased region" description="Polar residues" evidence="1">
    <location>
        <begin position="115"/>
        <end position="124"/>
    </location>
</feature>
<reference evidence="3" key="1">
    <citation type="submission" date="2025-08" db="UniProtKB">
        <authorList>
            <consortium name="RefSeq"/>
        </authorList>
    </citation>
    <scope>IDENTIFICATION</scope>
    <source>
        <tissue evidence="3">Blood</tissue>
    </source>
</reference>
<dbReference type="GeneID" id="106989040"/>
<feature type="compositionally biased region" description="Pro residues" evidence="1">
    <location>
        <begin position="101"/>
        <end position="113"/>
    </location>
</feature>
<evidence type="ECO:0000313" key="2">
    <source>
        <dbReference type="Proteomes" id="UP001652583"/>
    </source>
</evidence>
<feature type="compositionally biased region" description="Low complexity" evidence="1">
    <location>
        <begin position="78"/>
        <end position="87"/>
    </location>
</feature>
<dbReference type="RefSeq" id="XP_053068504.1">
    <property type="nucleotide sequence ID" value="XM_053212529.1"/>
</dbReference>
<accession>A0ABM3P9Z6</accession>
<feature type="compositionally biased region" description="Basic and acidic residues" evidence="1">
    <location>
        <begin position="40"/>
        <end position="56"/>
    </location>
</feature>
<proteinExistence type="predicted"/>
<gene>
    <name evidence="3" type="primary">CCDC200</name>
</gene>
<organism evidence="2 3">
    <name type="scientific">Acinonyx jubatus</name>
    <name type="common">Cheetah</name>
    <dbReference type="NCBI Taxonomy" id="32536"/>
    <lineage>
        <taxon>Eukaryota</taxon>
        <taxon>Metazoa</taxon>
        <taxon>Chordata</taxon>
        <taxon>Craniata</taxon>
        <taxon>Vertebrata</taxon>
        <taxon>Euteleostomi</taxon>
        <taxon>Mammalia</taxon>
        <taxon>Eutheria</taxon>
        <taxon>Laurasiatheria</taxon>
        <taxon>Carnivora</taxon>
        <taxon>Feliformia</taxon>
        <taxon>Felidae</taxon>
        <taxon>Felinae</taxon>
        <taxon>Acinonyx</taxon>
    </lineage>
</organism>
<sequence length="213" mass="24335">MGSAYHWEARRRQMALDRRRWVMAQQQQQQQQQQQEEQEQELKELQQEECQSEEKTQPPLESQQEQQWPLGPPPAQPQPQGTPVGAQLPQRPQLAEQSQILPPPPPQPPPSPRPQNAQEDSLTQCTSAHILQDSQRPGPQLSSVGAHQLPGQSDFNKFLQNPDSPQYLWPLLEDLFLWVPLHHSGAAKEAAVFCRGWLRSWTPPPGFQEIIPI</sequence>
<keyword evidence="2" id="KW-1185">Reference proteome</keyword>
<name>A0ABM3P9Z6_ACIJB</name>
<evidence type="ECO:0000256" key="1">
    <source>
        <dbReference type="SAM" id="MobiDB-lite"/>
    </source>
</evidence>
<feature type="region of interest" description="Disordered" evidence="1">
    <location>
        <begin position="20"/>
        <end position="124"/>
    </location>
</feature>
<feature type="compositionally biased region" description="Low complexity" evidence="1">
    <location>
        <begin position="25"/>
        <end position="35"/>
    </location>
</feature>
<dbReference type="Proteomes" id="UP001652583">
    <property type="component" value="Chromosome E1"/>
</dbReference>